<reference evidence="1" key="1">
    <citation type="submission" date="2019-08" db="EMBL/GenBank/DDBJ databases">
        <title>The improved chromosome-level genome for the pearl oyster Pinctada fucata martensii using PacBio sequencing and Hi-C.</title>
        <authorList>
            <person name="Zheng Z."/>
        </authorList>
    </citation>
    <scope>NUCLEOTIDE SEQUENCE</scope>
    <source>
        <strain evidence="1">ZZ-2019</strain>
        <tissue evidence="1">Adductor muscle</tissue>
    </source>
</reference>
<dbReference type="EMBL" id="VSWD01000006">
    <property type="protein sequence ID" value="KAK3100756.1"/>
    <property type="molecule type" value="Genomic_DNA"/>
</dbReference>
<proteinExistence type="predicted"/>
<accession>A0AA88YFS7</accession>
<comment type="caution">
    <text evidence="1">The sequence shown here is derived from an EMBL/GenBank/DDBJ whole genome shotgun (WGS) entry which is preliminary data.</text>
</comment>
<dbReference type="AlphaFoldDB" id="A0AA88YFS7"/>
<evidence type="ECO:0000313" key="2">
    <source>
        <dbReference type="Proteomes" id="UP001186944"/>
    </source>
</evidence>
<organism evidence="1 2">
    <name type="scientific">Pinctada imbricata</name>
    <name type="common">Atlantic pearl-oyster</name>
    <name type="synonym">Pinctada martensii</name>
    <dbReference type="NCBI Taxonomy" id="66713"/>
    <lineage>
        <taxon>Eukaryota</taxon>
        <taxon>Metazoa</taxon>
        <taxon>Spiralia</taxon>
        <taxon>Lophotrochozoa</taxon>
        <taxon>Mollusca</taxon>
        <taxon>Bivalvia</taxon>
        <taxon>Autobranchia</taxon>
        <taxon>Pteriomorphia</taxon>
        <taxon>Pterioida</taxon>
        <taxon>Pterioidea</taxon>
        <taxon>Pteriidae</taxon>
        <taxon>Pinctada</taxon>
    </lineage>
</organism>
<keyword evidence="2" id="KW-1185">Reference proteome</keyword>
<name>A0AA88YFS7_PINIB</name>
<sequence length="364" mass="40642">MSELDSVGIQISELERVGIQIYEIDNIGIQIVSVPRYLNLIMSVSRCLKWTESINTVRAVASRPAQVRQPQTPTPTCTFPQELRGQWMLTNWQNRPKYADTGLYVVIRDSHLEIDDQYVDPQDGQTYVRTRMFFCKQYASIANQGASWQLLLESAVAPAGRLLCIKLQKVRGLSYAMLSISRSSNAMPDQTYFEPVLSETAANVPNTCNVTNKPLFLLETAPGCQFPKVLNKTWSYGGPELSTISFADSKAIVRPTGFRRDISFDCERLDELKFMGGNHFLIAMRTKRLQKRDGTTVDGLMCLKLVISDPNNPNSGKASKFNSGTLFNGAVKEIAPSETVHMLRSSCDLVDKEVNPVDITAVNV</sequence>
<gene>
    <name evidence="1" type="ORF">FSP39_024786</name>
</gene>
<protein>
    <submittedName>
        <fullName evidence="1">Uncharacterized protein</fullName>
    </submittedName>
</protein>
<evidence type="ECO:0000313" key="1">
    <source>
        <dbReference type="EMBL" id="KAK3100756.1"/>
    </source>
</evidence>
<dbReference type="Proteomes" id="UP001186944">
    <property type="component" value="Unassembled WGS sequence"/>
</dbReference>